<keyword evidence="3" id="KW-1185">Reference proteome</keyword>
<evidence type="ECO:0000313" key="2">
    <source>
        <dbReference type="EMBL" id="KAL0104035.1"/>
    </source>
</evidence>
<evidence type="ECO:0000256" key="1">
    <source>
        <dbReference type="SAM" id="Phobius"/>
    </source>
</evidence>
<feature type="transmembrane region" description="Helical" evidence="1">
    <location>
        <begin position="90"/>
        <end position="110"/>
    </location>
</feature>
<keyword evidence="1" id="KW-0812">Transmembrane</keyword>
<name>A0AAW2EM19_9HYME</name>
<reference evidence="2 3" key="1">
    <citation type="submission" date="2023-03" db="EMBL/GenBank/DDBJ databases">
        <title>High recombination rates correlate with genetic variation in Cardiocondyla obscurior ants.</title>
        <authorList>
            <person name="Errbii M."/>
        </authorList>
    </citation>
    <scope>NUCLEOTIDE SEQUENCE [LARGE SCALE GENOMIC DNA]</scope>
    <source>
        <strain evidence="2">Alpha-2009</strain>
        <tissue evidence="2">Whole body</tissue>
    </source>
</reference>
<proteinExistence type="predicted"/>
<keyword evidence="1" id="KW-0472">Membrane</keyword>
<accession>A0AAW2EM19</accession>
<dbReference type="Proteomes" id="UP001430953">
    <property type="component" value="Unassembled WGS sequence"/>
</dbReference>
<organism evidence="2 3">
    <name type="scientific">Cardiocondyla obscurior</name>
    <dbReference type="NCBI Taxonomy" id="286306"/>
    <lineage>
        <taxon>Eukaryota</taxon>
        <taxon>Metazoa</taxon>
        <taxon>Ecdysozoa</taxon>
        <taxon>Arthropoda</taxon>
        <taxon>Hexapoda</taxon>
        <taxon>Insecta</taxon>
        <taxon>Pterygota</taxon>
        <taxon>Neoptera</taxon>
        <taxon>Endopterygota</taxon>
        <taxon>Hymenoptera</taxon>
        <taxon>Apocrita</taxon>
        <taxon>Aculeata</taxon>
        <taxon>Formicoidea</taxon>
        <taxon>Formicidae</taxon>
        <taxon>Myrmicinae</taxon>
        <taxon>Cardiocondyla</taxon>
    </lineage>
</organism>
<dbReference type="EMBL" id="JADYXP020000020">
    <property type="protein sequence ID" value="KAL0104035.1"/>
    <property type="molecule type" value="Genomic_DNA"/>
</dbReference>
<protein>
    <submittedName>
        <fullName evidence="2">Uncharacterized protein</fullName>
    </submittedName>
</protein>
<keyword evidence="1" id="KW-1133">Transmembrane helix</keyword>
<sequence length="122" mass="14139">MSANGLASAGFRMRECERERVDHVSDGMRRPLPEKFWFCVRLGHLYICLALAQGKLLKKYECVSRGMYVASAHIAIVAACVYCERNFLVYIYLSFRVSLFVALSFSFIGFRHIPKIFYFFSE</sequence>
<comment type="caution">
    <text evidence="2">The sequence shown here is derived from an EMBL/GenBank/DDBJ whole genome shotgun (WGS) entry which is preliminary data.</text>
</comment>
<gene>
    <name evidence="2" type="ORF">PUN28_017019</name>
</gene>
<evidence type="ECO:0000313" key="3">
    <source>
        <dbReference type="Proteomes" id="UP001430953"/>
    </source>
</evidence>
<dbReference type="AlphaFoldDB" id="A0AAW2EM19"/>